<comment type="caution">
    <text evidence="1">The sequence shown here is derived from an EMBL/GenBank/DDBJ whole genome shotgun (WGS) entry which is preliminary data.</text>
</comment>
<name>A0A448X2Q7_9PLAT</name>
<evidence type="ECO:0000313" key="2">
    <source>
        <dbReference type="Proteomes" id="UP000784294"/>
    </source>
</evidence>
<accession>A0A448X2Q7</accession>
<dbReference type="Proteomes" id="UP000784294">
    <property type="component" value="Unassembled WGS sequence"/>
</dbReference>
<sequence>MVADLNQKTIYQKCLDPECREVNYRSPGISFERGGNSTDSFFFSSITDDDELLVAILDSAHT</sequence>
<protein>
    <submittedName>
        <fullName evidence="1">Uncharacterized protein</fullName>
    </submittedName>
</protein>
<keyword evidence="2" id="KW-1185">Reference proteome</keyword>
<reference evidence="1" key="1">
    <citation type="submission" date="2018-11" db="EMBL/GenBank/DDBJ databases">
        <authorList>
            <consortium name="Pathogen Informatics"/>
        </authorList>
    </citation>
    <scope>NUCLEOTIDE SEQUENCE</scope>
</reference>
<evidence type="ECO:0000313" key="1">
    <source>
        <dbReference type="EMBL" id="VEL26256.1"/>
    </source>
</evidence>
<organism evidence="1 2">
    <name type="scientific">Protopolystoma xenopodis</name>
    <dbReference type="NCBI Taxonomy" id="117903"/>
    <lineage>
        <taxon>Eukaryota</taxon>
        <taxon>Metazoa</taxon>
        <taxon>Spiralia</taxon>
        <taxon>Lophotrochozoa</taxon>
        <taxon>Platyhelminthes</taxon>
        <taxon>Monogenea</taxon>
        <taxon>Polyopisthocotylea</taxon>
        <taxon>Polystomatidea</taxon>
        <taxon>Polystomatidae</taxon>
        <taxon>Protopolystoma</taxon>
    </lineage>
</organism>
<proteinExistence type="predicted"/>
<dbReference type="AlphaFoldDB" id="A0A448X2Q7"/>
<gene>
    <name evidence="1" type="ORF">PXEA_LOCUS19696</name>
</gene>
<dbReference type="EMBL" id="CAAALY010079069">
    <property type="protein sequence ID" value="VEL26256.1"/>
    <property type="molecule type" value="Genomic_DNA"/>
</dbReference>
<dbReference type="OrthoDB" id="5988181at2759"/>